<organism evidence="1">
    <name type="scientific">Timema monikensis</name>
    <dbReference type="NCBI Taxonomy" id="170555"/>
    <lineage>
        <taxon>Eukaryota</taxon>
        <taxon>Metazoa</taxon>
        <taxon>Ecdysozoa</taxon>
        <taxon>Arthropoda</taxon>
        <taxon>Hexapoda</taxon>
        <taxon>Insecta</taxon>
        <taxon>Pterygota</taxon>
        <taxon>Neoptera</taxon>
        <taxon>Polyneoptera</taxon>
        <taxon>Phasmatodea</taxon>
        <taxon>Timematodea</taxon>
        <taxon>Timematoidea</taxon>
        <taxon>Timematidae</taxon>
        <taxon>Timema</taxon>
    </lineage>
</organism>
<sequence>MGFPVSAILRKETSSLSPKLTSRRTLSLGESGAEILGGGIMGAVEAALNTAQRTCHSSAAVRESGI</sequence>
<dbReference type="AlphaFoldDB" id="A0A7R9HQ83"/>
<proteinExistence type="predicted"/>
<reference evidence="1" key="1">
    <citation type="submission" date="2020-11" db="EMBL/GenBank/DDBJ databases">
        <authorList>
            <person name="Tran Van P."/>
        </authorList>
    </citation>
    <scope>NUCLEOTIDE SEQUENCE</scope>
</reference>
<accession>A0A7R9HQ83</accession>
<name>A0A7R9HQ83_9NEOP</name>
<gene>
    <name evidence="1" type="ORF">TMSB3V08_LOCUS7350</name>
</gene>
<dbReference type="EMBL" id="OB794558">
    <property type="protein sequence ID" value="CAD7430596.1"/>
    <property type="molecule type" value="Genomic_DNA"/>
</dbReference>
<protein>
    <submittedName>
        <fullName evidence="1">Uncharacterized protein</fullName>
    </submittedName>
</protein>
<evidence type="ECO:0000313" key="1">
    <source>
        <dbReference type="EMBL" id="CAD7430596.1"/>
    </source>
</evidence>